<organism evidence="2 3">
    <name type="scientific">Portunus trituberculatus</name>
    <name type="common">Swimming crab</name>
    <name type="synonym">Neptunus trituberculatus</name>
    <dbReference type="NCBI Taxonomy" id="210409"/>
    <lineage>
        <taxon>Eukaryota</taxon>
        <taxon>Metazoa</taxon>
        <taxon>Ecdysozoa</taxon>
        <taxon>Arthropoda</taxon>
        <taxon>Crustacea</taxon>
        <taxon>Multicrustacea</taxon>
        <taxon>Malacostraca</taxon>
        <taxon>Eumalacostraca</taxon>
        <taxon>Eucarida</taxon>
        <taxon>Decapoda</taxon>
        <taxon>Pleocyemata</taxon>
        <taxon>Brachyura</taxon>
        <taxon>Eubrachyura</taxon>
        <taxon>Portunoidea</taxon>
        <taxon>Portunidae</taxon>
        <taxon>Portuninae</taxon>
        <taxon>Portunus</taxon>
    </lineage>
</organism>
<feature type="compositionally biased region" description="Polar residues" evidence="1">
    <location>
        <begin position="11"/>
        <end position="29"/>
    </location>
</feature>
<keyword evidence="3" id="KW-1185">Reference proteome</keyword>
<feature type="region of interest" description="Disordered" evidence="1">
    <location>
        <begin position="1"/>
        <end position="48"/>
    </location>
</feature>
<feature type="compositionally biased region" description="Basic and acidic residues" evidence="1">
    <location>
        <begin position="101"/>
        <end position="128"/>
    </location>
</feature>
<reference evidence="2 3" key="1">
    <citation type="submission" date="2019-05" db="EMBL/GenBank/DDBJ databases">
        <title>Another draft genome of Portunus trituberculatus and its Hox gene families provides insights of decapod evolution.</title>
        <authorList>
            <person name="Jeong J.-H."/>
            <person name="Song I."/>
            <person name="Kim S."/>
            <person name="Choi T."/>
            <person name="Kim D."/>
            <person name="Ryu S."/>
            <person name="Kim W."/>
        </authorList>
    </citation>
    <scope>NUCLEOTIDE SEQUENCE [LARGE SCALE GENOMIC DNA]</scope>
    <source>
        <tissue evidence="2">Muscle</tissue>
    </source>
</reference>
<dbReference type="Proteomes" id="UP000324222">
    <property type="component" value="Unassembled WGS sequence"/>
</dbReference>
<evidence type="ECO:0000313" key="2">
    <source>
        <dbReference type="EMBL" id="MPC30406.1"/>
    </source>
</evidence>
<protein>
    <submittedName>
        <fullName evidence="2">Uncharacterized protein</fullName>
    </submittedName>
</protein>
<feature type="compositionally biased region" description="Pro residues" evidence="1">
    <location>
        <begin position="34"/>
        <end position="43"/>
    </location>
</feature>
<dbReference type="EMBL" id="VSRR010002247">
    <property type="protein sequence ID" value="MPC30406.1"/>
    <property type="molecule type" value="Genomic_DNA"/>
</dbReference>
<comment type="caution">
    <text evidence="2">The sequence shown here is derived from an EMBL/GenBank/DDBJ whole genome shotgun (WGS) entry which is preliminary data.</text>
</comment>
<evidence type="ECO:0000256" key="1">
    <source>
        <dbReference type="SAM" id="MobiDB-lite"/>
    </source>
</evidence>
<proteinExistence type="predicted"/>
<evidence type="ECO:0000313" key="3">
    <source>
        <dbReference type="Proteomes" id="UP000324222"/>
    </source>
</evidence>
<name>A0A5B7EB68_PORTR</name>
<accession>A0A5B7EB68</accession>
<dbReference type="AlphaFoldDB" id="A0A5B7EB68"/>
<feature type="region of interest" description="Disordered" evidence="1">
    <location>
        <begin position="90"/>
        <end position="128"/>
    </location>
</feature>
<gene>
    <name evidence="2" type="ORF">E2C01_023670</name>
</gene>
<sequence>MQAVTLHTRDASQPTPWKTSLESRPASSFLSRPLPIPHHPPPSRCSRRSWTLNSEALRTSHLPDGPTKVNVSLTIHSLIVDESRQVRKRGRLRGLGTRQESSGRDKVRVAREMTDGGKETEGCIRKKR</sequence>